<evidence type="ECO:0000313" key="2">
    <source>
        <dbReference type="Proteomes" id="UP000807469"/>
    </source>
</evidence>
<protein>
    <submittedName>
        <fullName evidence="1">Uncharacterized protein</fullName>
    </submittedName>
</protein>
<dbReference type="AlphaFoldDB" id="A0A9P5YYL3"/>
<proteinExistence type="predicted"/>
<dbReference type="EMBL" id="MU155244">
    <property type="protein sequence ID" value="KAF9478022.1"/>
    <property type="molecule type" value="Genomic_DNA"/>
</dbReference>
<reference evidence="1" key="1">
    <citation type="submission" date="2020-11" db="EMBL/GenBank/DDBJ databases">
        <authorList>
            <consortium name="DOE Joint Genome Institute"/>
            <person name="Ahrendt S."/>
            <person name="Riley R."/>
            <person name="Andreopoulos W."/>
            <person name="Labutti K."/>
            <person name="Pangilinan J."/>
            <person name="Ruiz-Duenas F.J."/>
            <person name="Barrasa J.M."/>
            <person name="Sanchez-Garcia M."/>
            <person name="Camarero S."/>
            <person name="Miyauchi S."/>
            <person name="Serrano A."/>
            <person name="Linde D."/>
            <person name="Babiker R."/>
            <person name="Drula E."/>
            <person name="Ayuso-Fernandez I."/>
            <person name="Pacheco R."/>
            <person name="Padilla G."/>
            <person name="Ferreira P."/>
            <person name="Barriuso J."/>
            <person name="Kellner H."/>
            <person name="Castanera R."/>
            <person name="Alfaro M."/>
            <person name="Ramirez L."/>
            <person name="Pisabarro A.G."/>
            <person name="Kuo A."/>
            <person name="Tritt A."/>
            <person name="Lipzen A."/>
            <person name="He G."/>
            <person name="Yan M."/>
            <person name="Ng V."/>
            <person name="Cullen D."/>
            <person name="Martin F."/>
            <person name="Rosso M.-N."/>
            <person name="Henrissat B."/>
            <person name="Hibbett D."/>
            <person name="Martinez A.T."/>
            <person name="Grigoriev I.V."/>
        </authorList>
    </citation>
    <scope>NUCLEOTIDE SEQUENCE</scope>
    <source>
        <strain evidence="1">CIRM-BRFM 674</strain>
    </source>
</reference>
<sequence>IVFITILTHMRYGLLTQEDIQQLQSLSRQLYHPDGIMPCELFPVRSEVDHCNKTRLKNLPGPQYAFHAMDSAGYDVDGLPIQKEDAQKLLDR</sequence>
<feature type="non-terminal residue" evidence="1">
    <location>
        <position position="92"/>
    </location>
</feature>
<dbReference type="OrthoDB" id="432234at2759"/>
<feature type="non-terminal residue" evidence="1">
    <location>
        <position position="1"/>
    </location>
</feature>
<keyword evidence="2" id="KW-1185">Reference proteome</keyword>
<evidence type="ECO:0000313" key="1">
    <source>
        <dbReference type="EMBL" id="KAF9478022.1"/>
    </source>
</evidence>
<accession>A0A9P5YYL3</accession>
<dbReference type="Proteomes" id="UP000807469">
    <property type="component" value="Unassembled WGS sequence"/>
</dbReference>
<name>A0A9P5YYL3_9AGAR</name>
<gene>
    <name evidence="1" type="ORF">BDN70DRAFT_780827</name>
</gene>
<organism evidence="1 2">
    <name type="scientific">Pholiota conissans</name>
    <dbReference type="NCBI Taxonomy" id="109636"/>
    <lineage>
        <taxon>Eukaryota</taxon>
        <taxon>Fungi</taxon>
        <taxon>Dikarya</taxon>
        <taxon>Basidiomycota</taxon>
        <taxon>Agaricomycotina</taxon>
        <taxon>Agaricomycetes</taxon>
        <taxon>Agaricomycetidae</taxon>
        <taxon>Agaricales</taxon>
        <taxon>Agaricineae</taxon>
        <taxon>Strophariaceae</taxon>
        <taxon>Pholiota</taxon>
    </lineage>
</organism>
<comment type="caution">
    <text evidence="1">The sequence shown here is derived from an EMBL/GenBank/DDBJ whole genome shotgun (WGS) entry which is preliminary data.</text>
</comment>